<dbReference type="EMBL" id="CP111023">
    <property type="protein sequence ID" value="WAR20814.1"/>
    <property type="molecule type" value="Genomic_DNA"/>
</dbReference>
<organism evidence="7 8">
    <name type="scientific">Mya arenaria</name>
    <name type="common">Soft-shell clam</name>
    <dbReference type="NCBI Taxonomy" id="6604"/>
    <lineage>
        <taxon>Eukaryota</taxon>
        <taxon>Metazoa</taxon>
        <taxon>Spiralia</taxon>
        <taxon>Lophotrochozoa</taxon>
        <taxon>Mollusca</taxon>
        <taxon>Bivalvia</taxon>
        <taxon>Autobranchia</taxon>
        <taxon>Heteroconchia</taxon>
        <taxon>Euheterodonta</taxon>
        <taxon>Imparidentia</taxon>
        <taxon>Neoheterodontei</taxon>
        <taxon>Myida</taxon>
        <taxon>Myoidea</taxon>
        <taxon>Myidae</taxon>
        <taxon>Mya</taxon>
    </lineage>
</organism>
<gene>
    <name evidence="7" type="ORF">MAR_014788</name>
</gene>
<name>A0ABY7FI24_MYAAR</name>
<dbReference type="Gene3D" id="1.10.533.10">
    <property type="entry name" value="Death Domain, Fas"/>
    <property type="match status" value="1"/>
</dbReference>
<protein>
    <recommendedName>
        <fullName evidence="6">Caspase recruitment domain-containing protein</fullName>
    </recommendedName>
</protein>
<dbReference type="Proteomes" id="UP001164746">
    <property type="component" value="Chromosome 12"/>
</dbReference>
<keyword evidence="1" id="KW-1017">Isopeptide bond</keyword>
<evidence type="ECO:0000256" key="2">
    <source>
        <dbReference type="ARBA" id="ARBA00022553"/>
    </source>
</evidence>
<feature type="domain" description="Caspase recruitment" evidence="6">
    <location>
        <begin position="58"/>
        <end position="143"/>
    </location>
</feature>
<dbReference type="CDD" id="cd01671">
    <property type="entry name" value="CARD"/>
    <property type="match status" value="1"/>
</dbReference>
<keyword evidence="2" id="KW-0597">Phosphoprotein</keyword>
<evidence type="ECO:0000256" key="1">
    <source>
        <dbReference type="ARBA" id="ARBA00022499"/>
    </source>
</evidence>
<evidence type="ECO:0000256" key="4">
    <source>
        <dbReference type="ARBA" id="ARBA00022843"/>
    </source>
</evidence>
<evidence type="ECO:0000256" key="5">
    <source>
        <dbReference type="ARBA" id="ARBA00022859"/>
    </source>
</evidence>
<keyword evidence="4" id="KW-0832">Ubl conjugation</keyword>
<evidence type="ECO:0000259" key="6">
    <source>
        <dbReference type="Pfam" id="PF16739"/>
    </source>
</evidence>
<dbReference type="InterPro" id="IPR031964">
    <property type="entry name" value="CARD_dom"/>
</dbReference>
<evidence type="ECO:0000313" key="7">
    <source>
        <dbReference type="EMBL" id="WAR20814.1"/>
    </source>
</evidence>
<reference evidence="7" key="1">
    <citation type="submission" date="2022-11" db="EMBL/GenBank/DDBJ databases">
        <title>Centuries of genome instability and evolution in soft-shell clam transmissible cancer (bioRxiv).</title>
        <authorList>
            <person name="Hart S.F.M."/>
            <person name="Yonemitsu M.A."/>
            <person name="Giersch R.M."/>
            <person name="Beal B.F."/>
            <person name="Arriagada G."/>
            <person name="Davis B.W."/>
            <person name="Ostrander E.A."/>
            <person name="Goff S.P."/>
            <person name="Metzger M.J."/>
        </authorList>
    </citation>
    <scope>NUCLEOTIDE SEQUENCE</scope>
    <source>
        <strain evidence="7">MELC-2E11</strain>
        <tissue evidence="7">Siphon/mantle</tissue>
    </source>
</reference>
<accession>A0ABY7FI24</accession>
<keyword evidence="3" id="KW-0399">Innate immunity</keyword>
<dbReference type="Pfam" id="PF16739">
    <property type="entry name" value="CARD_2"/>
    <property type="match status" value="1"/>
</dbReference>
<sequence length="164" mass="19088">TRTATEAGEAVLDSFDKSSAPNKWVSFLNALEQEELVYVKSLLEEDTVDSEEDRLRGRKLIRLFGPELEKNIKPKDIISSLVSKKAITEDDCDEVLNLCHTKSRLYGIMCLLRRMQIRLRPKEWYYAFLCALRDNDYTSECELLDPDFLECPHMFDPETFVRIS</sequence>
<evidence type="ECO:0000313" key="8">
    <source>
        <dbReference type="Proteomes" id="UP001164746"/>
    </source>
</evidence>
<keyword evidence="8" id="KW-1185">Reference proteome</keyword>
<dbReference type="InterPro" id="IPR011029">
    <property type="entry name" value="DEATH-like_dom_sf"/>
</dbReference>
<keyword evidence="5" id="KW-0391">Immunity</keyword>
<proteinExistence type="predicted"/>
<feature type="non-terminal residue" evidence="7">
    <location>
        <position position="164"/>
    </location>
</feature>
<evidence type="ECO:0000256" key="3">
    <source>
        <dbReference type="ARBA" id="ARBA00022588"/>
    </source>
</evidence>
<dbReference type="SUPFAM" id="SSF47986">
    <property type="entry name" value="DEATH domain"/>
    <property type="match status" value="1"/>
</dbReference>